<sequence length="173" mass="19361">MEIQNGDESAFPLNIADCHSKGTTFFMSEFLVCTSNVDPTENSTSFGSVMVDPIAFSRKLDICANVARIGSSNPVFDNNSIFFFTIRVGKCLTKLTFISDRVYAFKCIPSQNSVNANFMCTAINNVIRELSIERKNFSFFSAKRSLAKFKRCLNVTKIEEALQNLVCTMNNIN</sequence>
<protein>
    <submittedName>
        <fullName evidence="1">Uncharacterized protein</fullName>
    </submittedName>
</protein>
<evidence type="ECO:0000313" key="1">
    <source>
        <dbReference type="EMBL" id="OAF66224.1"/>
    </source>
</evidence>
<comment type="caution">
    <text evidence="1">The sequence shown here is derived from an EMBL/GenBank/DDBJ whole genome shotgun (WGS) entry which is preliminary data.</text>
</comment>
<accession>A0A177AYG5</accession>
<dbReference type="Proteomes" id="UP000078046">
    <property type="component" value="Unassembled WGS sequence"/>
</dbReference>
<keyword evidence="2" id="KW-1185">Reference proteome</keyword>
<proteinExistence type="predicted"/>
<reference evidence="1 2" key="1">
    <citation type="submission" date="2016-04" db="EMBL/GenBank/DDBJ databases">
        <title>The genome of Intoshia linei affirms orthonectids as highly simplified spiralians.</title>
        <authorList>
            <person name="Mikhailov K.V."/>
            <person name="Slusarev G.S."/>
            <person name="Nikitin M.A."/>
            <person name="Logacheva M.D."/>
            <person name="Penin A."/>
            <person name="Aleoshin V."/>
            <person name="Panchin Y.V."/>
        </authorList>
    </citation>
    <scope>NUCLEOTIDE SEQUENCE [LARGE SCALE GENOMIC DNA]</scope>
    <source>
        <strain evidence="1">Intl2013</strain>
        <tissue evidence="1">Whole animal</tissue>
    </source>
</reference>
<evidence type="ECO:0000313" key="2">
    <source>
        <dbReference type="Proteomes" id="UP000078046"/>
    </source>
</evidence>
<organism evidence="1 2">
    <name type="scientific">Intoshia linei</name>
    <dbReference type="NCBI Taxonomy" id="1819745"/>
    <lineage>
        <taxon>Eukaryota</taxon>
        <taxon>Metazoa</taxon>
        <taxon>Spiralia</taxon>
        <taxon>Lophotrochozoa</taxon>
        <taxon>Mesozoa</taxon>
        <taxon>Orthonectida</taxon>
        <taxon>Rhopaluridae</taxon>
        <taxon>Intoshia</taxon>
    </lineage>
</organism>
<dbReference type="AlphaFoldDB" id="A0A177AYG5"/>
<name>A0A177AYG5_9BILA</name>
<gene>
    <name evidence="1" type="ORF">A3Q56_06060</name>
</gene>
<dbReference type="EMBL" id="LWCA01000999">
    <property type="protein sequence ID" value="OAF66224.1"/>
    <property type="molecule type" value="Genomic_DNA"/>
</dbReference>